<dbReference type="SUPFAM" id="SSF47413">
    <property type="entry name" value="lambda repressor-like DNA-binding domains"/>
    <property type="match status" value="1"/>
</dbReference>
<dbReference type="PANTHER" id="PTHR30146:SF33">
    <property type="entry name" value="TRANSCRIPTIONAL REGULATOR"/>
    <property type="match status" value="1"/>
</dbReference>
<dbReference type="Pfam" id="PF00356">
    <property type="entry name" value="LacI"/>
    <property type="match status" value="1"/>
</dbReference>
<keyword evidence="1" id="KW-0805">Transcription regulation</keyword>
<evidence type="ECO:0000256" key="2">
    <source>
        <dbReference type="ARBA" id="ARBA00023125"/>
    </source>
</evidence>
<keyword evidence="6" id="KW-1185">Reference proteome</keyword>
<dbReference type="InterPro" id="IPR028082">
    <property type="entry name" value="Peripla_BP_I"/>
</dbReference>
<evidence type="ECO:0000256" key="1">
    <source>
        <dbReference type="ARBA" id="ARBA00023015"/>
    </source>
</evidence>
<keyword evidence="2 5" id="KW-0238">DNA-binding</keyword>
<dbReference type="InterPro" id="IPR000843">
    <property type="entry name" value="HTH_LacI"/>
</dbReference>
<dbReference type="InterPro" id="IPR010982">
    <property type="entry name" value="Lambda_DNA-bd_dom_sf"/>
</dbReference>
<evidence type="ECO:0000256" key="3">
    <source>
        <dbReference type="ARBA" id="ARBA00023163"/>
    </source>
</evidence>
<sequence>MSEAPIPPHTPRRRRGAGAITLGDVARLAGVSPITASRALNTPEQVAKETLERVRDAVSRTGYVPNRMAGGLASSRSRLVAAVVPTIAGPVFMEMVQSLTHELDAAGYQLMLGQSGYTASREDALLDAIIGRRPDGIVLTGIMHSAEGRKRLLASGIPVVETWDLTPTPIDMLVGFSHTDAAAAVVRHLHAKGRTHLALLSGDDERAERRNRGFIAEARALGLTAEIPVMRVPAPTTLRSGRQGLAQLLARSPEVDGVFCSSDLLALGVLTEAAARGLAVPERLSVVGFGDLAFAGDTHPALSTVRIDGTGIGCQAARFIVERAAGRAVADKVIDLGFQVIERGSS</sequence>
<feature type="domain" description="HTH lacI-type" evidence="4">
    <location>
        <begin position="20"/>
        <end position="74"/>
    </location>
</feature>
<dbReference type="PROSITE" id="PS00356">
    <property type="entry name" value="HTH_LACI_1"/>
    <property type="match status" value="1"/>
</dbReference>
<dbReference type="InterPro" id="IPR046335">
    <property type="entry name" value="LacI/GalR-like_sensor"/>
</dbReference>
<dbReference type="Gene3D" id="3.40.50.2300">
    <property type="match status" value="2"/>
</dbReference>
<dbReference type="EMBL" id="CP136336">
    <property type="protein sequence ID" value="WOB07696.1"/>
    <property type="molecule type" value="Genomic_DNA"/>
</dbReference>
<protein>
    <submittedName>
        <fullName evidence="5">LacI family DNA-binding transcriptional regulator</fullName>
    </submittedName>
</protein>
<proteinExistence type="predicted"/>
<dbReference type="SMART" id="SM00354">
    <property type="entry name" value="HTH_LACI"/>
    <property type="match status" value="1"/>
</dbReference>
<dbReference type="PROSITE" id="PS50932">
    <property type="entry name" value="HTH_LACI_2"/>
    <property type="match status" value="1"/>
</dbReference>
<dbReference type="CDD" id="cd01392">
    <property type="entry name" value="HTH_LacI"/>
    <property type="match status" value="1"/>
</dbReference>
<evidence type="ECO:0000313" key="5">
    <source>
        <dbReference type="EMBL" id="WOB07696.1"/>
    </source>
</evidence>
<name>A0ABZ0CRT7_9BURK</name>
<dbReference type="Gene3D" id="1.10.260.40">
    <property type="entry name" value="lambda repressor-like DNA-binding domains"/>
    <property type="match status" value="1"/>
</dbReference>
<dbReference type="SUPFAM" id="SSF53822">
    <property type="entry name" value="Periplasmic binding protein-like I"/>
    <property type="match status" value="1"/>
</dbReference>
<organism evidence="5 6">
    <name type="scientific">Piscinibacter gummiphilus</name>
    <dbReference type="NCBI Taxonomy" id="946333"/>
    <lineage>
        <taxon>Bacteria</taxon>
        <taxon>Pseudomonadati</taxon>
        <taxon>Pseudomonadota</taxon>
        <taxon>Betaproteobacteria</taxon>
        <taxon>Burkholderiales</taxon>
        <taxon>Sphaerotilaceae</taxon>
        <taxon>Piscinibacter</taxon>
    </lineage>
</organism>
<evidence type="ECO:0000259" key="4">
    <source>
        <dbReference type="PROSITE" id="PS50932"/>
    </source>
</evidence>
<keyword evidence="3" id="KW-0804">Transcription</keyword>
<dbReference type="Proteomes" id="UP001303946">
    <property type="component" value="Chromosome"/>
</dbReference>
<gene>
    <name evidence="5" type="ORF">RXV79_22630</name>
</gene>
<evidence type="ECO:0000313" key="6">
    <source>
        <dbReference type="Proteomes" id="UP001303946"/>
    </source>
</evidence>
<dbReference type="Pfam" id="PF13377">
    <property type="entry name" value="Peripla_BP_3"/>
    <property type="match status" value="1"/>
</dbReference>
<dbReference type="RefSeq" id="WP_316700351.1">
    <property type="nucleotide sequence ID" value="NZ_CP136336.1"/>
</dbReference>
<dbReference type="PANTHER" id="PTHR30146">
    <property type="entry name" value="LACI-RELATED TRANSCRIPTIONAL REPRESSOR"/>
    <property type="match status" value="1"/>
</dbReference>
<reference evidence="5 6" key="1">
    <citation type="submission" date="2023-10" db="EMBL/GenBank/DDBJ databases">
        <title>Bacteria for the degradation of biodegradable plastic PBAT(Polybutylene adipate terephthalate).</title>
        <authorList>
            <person name="Weon H.-Y."/>
            <person name="Yeon J."/>
        </authorList>
    </citation>
    <scope>NUCLEOTIDE SEQUENCE [LARGE SCALE GENOMIC DNA]</scope>
    <source>
        <strain evidence="5 6">SBD 7-3</strain>
    </source>
</reference>
<accession>A0ABZ0CRT7</accession>
<dbReference type="CDD" id="cd01575">
    <property type="entry name" value="PBP1_GntR"/>
    <property type="match status" value="1"/>
</dbReference>
<dbReference type="GO" id="GO:0003677">
    <property type="term" value="F:DNA binding"/>
    <property type="evidence" value="ECO:0007669"/>
    <property type="project" value="UniProtKB-KW"/>
</dbReference>